<dbReference type="InterPro" id="IPR002711">
    <property type="entry name" value="HNH"/>
</dbReference>
<comment type="caution">
    <text evidence="3">The sequence shown here is derived from an EMBL/GenBank/DDBJ whole genome shotgun (WGS) entry which is preliminary data.</text>
</comment>
<evidence type="ECO:0000256" key="1">
    <source>
        <dbReference type="SAM" id="MobiDB-lite"/>
    </source>
</evidence>
<dbReference type="GO" id="GO:0008270">
    <property type="term" value="F:zinc ion binding"/>
    <property type="evidence" value="ECO:0007669"/>
    <property type="project" value="InterPro"/>
</dbReference>
<dbReference type="GO" id="GO:0003676">
    <property type="term" value="F:nucleic acid binding"/>
    <property type="evidence" value="ECO:0007669"/>
    <property type="project" value="InterPro"/>
</dbReference>
<dbReference type="Gene3D" id="1.10.30.50">
    <property type="match status" value="1"/>
</dbReference>
<dbReference type="InterPro" id="IPR003615">
    <property type="entry name" value="HNH_nuc"/>
</dbReference>
<dbReference type="AlphaFoldDB" id="A0A0F9KZN9"/>
<sequence>MVSGLKRSELKRKTPIKRTPSPKQREKNKIWKEIVVKKADDLYGICQWCNQWGSLYADFNPLGGHHIIKRSQGGPDTYENCYICHWATCHSFIEDNNIDVSVIRNEREYLGTIKEE</sequence>
<name>A0A0F9KZN9_9ZZZZ</name>
<evidence type="ECO:0000313" key="3">
    <source>
        <dbReference type="EMBL" id="KKM87789.1"/>
    </source>
</evidence>
<dbReference type="Pfam" id="PF01844">
    <property type="entry name" value="HNH"/>
    <property type="match status" value="1"/>
</dbReference>
<dbReference type="SMART" id="SM00507">
    <property type="entry name" value="HNHc"/>
    <property type="match status" value="1"/>
</dbReference>
<proteinExistence type="predicted"/>
<reference evidence="3" key="1">
    <citation type="journal article" date="2015" name="Nature">
        <title>Complex archaea that bridge the gap between prokaryotes and eukaryotes.</title>
        <authorList>
            <person name="Spang A."/>
            <person name="Saw J.H."/>
            <person name="Jorgensen S.L."/>
            <person name="Zaremba-Niedzwiedzka K."/>
            <person name="Martijn J."/>
            <person name="Lind A.E."/>
            <person name="van Eijk R."/>
            <person name="Schleper C."/>
            <person name="Guy L."/>
            <person name="Ettema T.J."/>
        </authorList>
    </citation>
    <scope>NUCLEOTIDE SEQUENCE</scope>
</reference>
<evidence type="ECO:0000259" key="2">
    <source>
        <dbReference type="SMART" id="SM00507"/>
    </source>
</evidence>
<feature type="domain" description="HNH nuclease" evidence="2">
    <location>
        <begin position="31"/>
        <end position="91"/>
    </location>
</feature>
<accession>A0A0F9KZN9</accession>
<dbReference type="GO" id="GO:0004519">
    <property type="term" value="F:endonuclease activity"/>
    <property type="evidence" value="ECO:0007669"/>
    <property type="project" value="InterPro"/>
</dbReference>
<gene>
    <name evidence="3" type="ORF">LCGC14_1265330</name>
</gene>
<dbReference type="EMBL" id="LAZR01007054">
    <property type="protein sequence ID" value="KKM87789.1"/>
    <property type="molecule type" value="Genomic_DNA"/>
</dbReference>
<feature type="compositionally biased region" description="Basic and acidic residues" evidence="1">
    <location>
        <begin position="1"/>
        <end position="12"/>
    </location>
</feature>
<feature type="region of interest" description="Disordered" evidence="1">
    <location>
        <begin position="1"/>
        <end position="26"/>
    </location>
</feature>
<dbReference type="CDD" id="cd00085">
    <property type="entry name" value="HNHc"/>
    <property type="match status" value="1"/>
</dbReference>
<organism evidence="3">
    <name type="scientific">marine sediment metagenome</name>
    <dbReference type="NCBI Taxonomy" id="412755"/>
    <lineage>
        <taxon>unclassified sequences</taxon>
        <taxon>metagenomes</taxon>
        <taxon>ecological metagenomes</taxon>
    </lineage>
</organism>
<protein>
    <recommendedName>
        <fullName evidence="2">HNH nuclease domain-containing protein</fullName>
    </recommendedName>
</protein>